<feature type="compositionally biased region" description="Basic and acidic residues" evidence="2">
    <location>
        <begin position="639"/>
        <end position="653"/>
    </location>
</feature>
<feature type="region of interest" description="Disordered" evidence="2">
    <location>
        <begin position="1"/>
        <end position="121"/>
    </location>
</feature>
<protein>
    <submittedName>
        <fullName evidence="3">Uncharacterized protein</fullName>
    </submittedName>
</protein>
<feature type="region of interest" description="Disordered" evidence="2">
    <location>
        <begin position="795"/>
        <end position="828"/>
    </location>
</feature>
<feature type="compositionally biased region" description="Acidic residues" evidence="2">
    <location>
        <begin position="750"/>
        <end position="761"/>
    </location>
</feature>
<keyword evidence="4" id="KW-1185">Reference proteome</keyword>
<dbReference type="Pfam" id="PF05461">
    <property type="entry name" value="ApoL"/>
    <property type="match status" value="1"/>
</dbReference>
<organism evidence="3 4">
    <name type="scientific">Zoarces viviparus</name>
    <name type="common">Viviparous eelpout</name>
    <name type="synonym">Blennius viviparus</name>
    <dbReference type="NCBI Taxonomy" id="48416"/>
    <lineage>
        <taxon>Eukaryota</taxon>
        <taxon>Metazoa</taxon>
        <taxon>Chordata</taxon>
        <taxon>Craniata</taxon>
        <taxon>Vertebrata</taxon>
        <taxon>Euteleostomi</taxon>
        <taxon>Actinopterygii</taxon>
        <taxon>Neopterygii</taxon>
        <taxon>Teleostei</taxon>
        <taxon>Neoteleostei</taxon>
        <taxon>Acanthomorphata</taxon>
        <taxon>Eupercaria</taxon>
        <taxon>Perciformes</taxon>
        <taxon>Cottioidei</taxon>
        <taxon>Zoarcales</taxon>
        <taxon>Zoarcidae</taxon>
        <taxon>Zoarcinae</taxon>
        <taxon>Zoarces</taxon>
    </lineage>
</organism>
<dbReference type="GO" id="GO:0016020">
    <property type="term" value="C:membrane"/>
    <property type="evidence" value="ECO:0007669"/>
    <property type="project" value="TreeGrafter"/>
</dbReference>
<dbReference type="Proteomes" id="UP001488805">
    <property type="component" value="Unassembled WGS sequence"/>
</dbReference>
<dbReference type="PANTHER" id="PTHR14096">
    <property type="entry name" value="APOLIPOPROTEIN L"/>
    <property type="match status" value="1"/>
</dbReference>
<feature type="compositionally biased region" description="Basic and acidic residues" evidence="2">
    <location>
        <begin position="806"/>
        <end position="815"/>
    </location>
</feature>
<name>A0AAW1ERE3_ZOAVI</name>
<evidence type="ECO:0000313" key="3">
    <source>
        <dbReference type="EMBL" id="KAK9524938.1"/>
    </source>
</evidence>
<feature type="region of interest" description="Disordered" evidence="2">
    <location>
        <begin position="482"/>
        <end position="566"/>
    </location>
</feature>
<evidence type="ECO:0000256" key="2">
    <source>
        <dbReference type="SAM" id="MobiDB-lite"/>
    </source>
</evidence>
<feature type="compositionally biased region" description="Basic and acidic residues" evidence="2">
    <location>
        <begin position="921"/>
        <end position="931"/>
    </location>
</feature>
<dbReference type="EMBL" id="JBCEZU010000145">
    <property type="protein sequence ID" value="KAK9524938.1"/>
    <property type="molecule type" value="Genomic_DNA"/>
</dbReference>
<feature type="region of interest" description="Disordered" evidence="2">
    <location>
        <begin position="921"/>
        <end position="967"/>
    </location>
</feature>
<feature type="compositionally biased region" description="Pro residues" evidence="2">
    <location>
        <begin position="537"/>
        <end position="547"/>
    </location>
</feature>
<gene>
    <name evidence="3" type="ORF">VZT92_017295</name>
</gene>
<feature type="compositionally biased region" description="Low complexity" evidence="2">
    <location>
        <begin position="54"/>
        <end position="70"/>
    </location>
</feature>
<reference evidence="3 4" key="1">
    <citation type="journal article" date="2024" name="Genome Biol. Evol.">
        <title>Chromosome-level genome assembly of the viviparous eelpout Zoarces viviparus.</title>
        <authorList>
            <person name="Fuhrmann N."/>
            <person name="Brasseur M.V."/>
            <person name="Bakowski C.E."/>
            <person name="Podsiadlowski L."/>
            <person name="Prost S."/>
            <person name="Krehenwinkel H."/>
            <person name="Mayer C."/>
        </authorList>
    </citation>
    <scope>NUCLEOTIDE SEQUENCE [LARGE SCALE GENOMIC DNA]</scope>
    <source>
        <strain evidence="3">NO-MEL_2022_Ind0_liver</strain>
    </source>
</reference>
<dbReference type="GO" id="GO:0042157">
    <property type="term" value="P:lipoprotein metabolic process"/>
    <property type="evidence" value="ECO:0007669"/>
    <property type="project" value="InterPro"/>
</dbReference>
<feature type="compositionally biased region" description="Basic and acidic residues" evidence="2">
    <location>
        <begin position="762"/>
        <end position="772"/>
    </location>
</feature>
<evidence type="ECO:0000313" key="4">
    <source>
        <dbReference type="Proteomes" id="UP001488805"/>
    </source>
</evidence>
<feature type="compositionally biased region" description="Basic residues" evidence="2">
    <location>
        <begin position="500"/>
        <end position="510"/>
    </location>
</feature>
<feature type="compositionally biased region" description="Acidic residues" evidence="2">
    <location>
        <begin position="675"/>
        <end position="684"/>
    </location>
</feature>
<proteinExistence type="inferred from homology"/>
<feature type="compositionally biased region" description="Basic and acidic residues" evidence="2">
    <location>
        <begin position="662"/>
        <end position="674"/>
    </location>
</feature>
<feature type="compositionally biased region" description="Polar residues" evidence="2">
    <location>
        <begin position="89"/>
        <end position="102"/>
    </location>
</feature>
<dbReference type="GO" id="GO:0005576">
    <property type="term" value="C:extracellular region"/>
    <property type="evidence" value="ECO:0007669"/>
    <property type="project" value="InterPro"/>
</dbReference>
<feature type="region of interest" description="Disordered" evidence="2">
    <location>
        <begin position="581"/>
        <end position="776"/>
    </location>
</feature>
<feature type="region of interest" description="Disordered" evidence="2">
    <location>
        <begin position="857"/>
        <end position="876"/>
    </location>
</feature>
<sequence>MKGETNTENELEADQGGTGAATESASGERRPSIVALQNMLKKVTQSPFQKQYQSLVSSVSDSSGSSVNTSQNKQFGPQQGERLGDPSGVTDNQQPHIGQNGRQEALHLNPQNGVNGGLARMNPFQTNYLESGSTGRAMEDEGRRTSEEVNLDAIFISPPDFQSSPLDLQPDMKTVENGAELPKDPFETFTPKLMQDPFQTPGLAQNASTNGYFHDVTLNTPDLFKPMPAQTQNPPKSSDPFMVYDDGVDLSQAAKGEDVLHAERTTEVNLFDKSPSVLSNKENELFQPPQPETTNPFSAAWPKEADLSRAVPSGEDDQNPFMKDDIFGMSSFKDVFSSSSTNTVDPFPSPITRDLFQDLSSLDDPFGTTPSRLYDPFQDVSPGTPDFFKPLPSETDSRDVFGITSRNTAPKAAFSTPLISSPSDMNPDVPSPLDLFKANLESHPGIQAKPSDMPRDIVLTTPQGTEHDILQPSPFSRARNLSMRHSQSPAEMTHVSTFKRPPKPLPRRRPSTAEKSPKPANPIEPEATVPKTSPKPAFRPAPKPLIYPKPKTPRNKSMDAENTPLFENILLTGQEMCVEDWAEDSPQLDPDFKPSGKLRLRRESLKITAATEEGSSDDQDGSVKKKDRKFRLSMLSRRGSKEKFSDDLKDGRSRSLPNSRKSSKEIFSEFHVSGEENEEGEQNETDYKKKSMKARVGKLRRASFTSSAAMEKHMNGHLPQESKGDDLNKKSIGKKDSVIRRWSEGKVLDDPTEEAEEEEEGETLHEEVDSHGSKMKKKVKIRFVPQRGFSISLEKKGAYGSTPRKSSKDKLEEIGAHGYTPRKKSQDDFFGDVEERDLHLQSTSKAAFMDDEHFQETHHMSGGLNGDEDPYEVEDCKPKPTKKLLRMGQQSSTEYNLDFTNRKQKSSFSTDELYEEDWMEDCKPKTPEHKGLTPITRKPKKANGPSEPIGFSHQTPQRASNDHFAEDGFTETGKQMYDEEDEVETCKPKKTSKLKGFMKHKAKSKLKNPKWEDPPGATSGDFMSEAAQAEWLAAQMDERTIAGLEDEDQDGDTDSLMEWWNTVEQWDEVPSDDEDKVMREDVSKSFTILADKVLRGLRVFNKVFTERAEVLWQSVIALHAIADNLNEFHQKAKIAGITGGTTTAVGGVAAIAGLALAPFTLGVSLVITAVGVGVATAGGIASASAAISDNVNNVQDRKKVEVVLEGYDTHLQAIGKILHFVNQGVYKLRGHPFLRSGTQHYSEDWEIRRAVQMISLVDSPVMRGTEVTDASVASVQGLFKGMDKYFLKDSRELKKGAMREVVAQIKTVANVLNDSIVELNAIREELQDATGDI</sequence>
<comment type="caution">
    <text evidence="3">The sequence shown here is derived from an EMBL/GenBank/DDBJ whole genome shotgun (WGS) entry which is preliminary data.</text>
</comment>
<feature type="compositionally biased region" description="Basic and acidic residues" evidence="2">
    <location>
        <begin position="710"/>
        <end position="749"/>
    </location>
</feature>
<accession>A0AAW1ERE3</accession>
<feature type="compositionally biased region" description="Basic residues" evidence="2">
    <location>
        <begin position="690"/>
        <end position="701"/>
    </location>
</feature>
<comment type="similarity">
    <text evidence="1">Belongs to the apolipoprotein L family.</text>
</comment>
<dbReference type="InterPro" id="IPR008405">
    <property type="entry name" value="ApoL"/>
</dbReference>
<feature type="compositionally biased region" description="Polar residues" evidence="2">
    <location>
        <begin position="43"/>
        <end position="53"/>
    </location>
</feature>
<dbReference type="GO" id="GO:0006869">
    <property type="term" value="P:lipid transport"/>
    <property type="evidence" value="ECO:0007669"/>
    <property type="project" value="InterPro"/>
</dbReference>
<dbReference type="GO" id="GO:0008289">
    <property type="term" value="F:lipid binding"/>
    <property type="evidence" value="ECO:0007669"/>
    <property type="project" value="InterPro"/>
</dbReference>
<dbReference type="PANTHER" id="PTHR14096:SF64">
    <property type="match status" value="1"/>
</dbReference>
<evidence type="ECO:0000256" key="1">
    <source>
        <dbReference type="ARBA" id="ARBA00010090"/>
    </source>
</evidence>
<feature type="compositionally biased region" description="Polar residues" evidence="2">
    <location>
        <begin position="483"/>
        <end position="496"/>
    </location>
</feature>